<protein>
    <submittedName>
        <fullName evidence="2">Uncharacterized protein LOC111470266</fullName>
    </submittedName>
</protein>
<dbReference type="Proteomes" id="UP000504608">
    <property type="component" value="Unplaced"/>
</dbReference>
<accession>A0A6J1I3P6</accession>
<evidence type="ECO:0000313" key="2">
    <source>
        <dbReference type="RefSeq" id="XP_022971591.1"/>
    </source>
</evidence>
<reference evidence="2" key="1">
    <citation type="submission" date="2025-08" db="UniProtKB">
        <authorList>
            <consortium name="RefSeq"/>
        </authorList>
    </citation>
    <scope>IDENTIFICATION</scope>
    <source>
        <tissue evidence="2">Young leaves</tissue>
    </source>
</reference>
<keyword evidence="1" id="KW-1185">Reference proteome</keyword>
<dbReference type="GeneID" id="111470266"/>
<dbReference type="KEGG" id="cmax:111470266"/>
<dbReference type="AlphaFoldDB" id="A0A6J1I3P6"/>
<gene>
    <name evidence="2" type="primary">LOC111470266</name>
</gene>
<proteinExistence type="predicted"/>
<sequence length="160" mass="17495">MNSDLRNRRGKEVPIDHRDIACAGESSVSRFPWRGRERTEHKNFTLRISIERRGFGNSLAQATLSVGEIRPQISLPSPHSSSSTLFSSCSLFDSPRRSPSVSPNCAASLGFDSGLHSTGRRRICIAMVQQAAQGAPVIYAKEMERLSAKESLLLPVSIGV</sequence>
<organism evidence="1 2">
    <name type="scientific">Cucurbita maxima</name>
    <name type="common">Pumpkin</name>
    <name type="synonym">Winter squash</name>
    <dbReference type="NCBI Taxonomy" id="3661"/>
    <lineage>
        <taxon>Eukaryota</taxon>
        <taxon>Viridiplantae</taxon>
        <taxon>Streptophyta</taxon>
        <taxon>Embryophyta</taxon>
        <taxon>Tracheophyta</taxon>
        <taxon>Spermatophyta</taxon>
        <taxon>Magnoliopsida</taxon>
        <taxon>eudicotyledons</taxon>
        <taxon>Gunneridae</taxon>
        <taxon>Pentapetalae</taxon>
        <taxon>rosids</taxon>
        <taxon>fabids</taxon>
        <taxon>Cucurbitales</taxon>
        <taxon>Cucurbitaceae</taxon>
        <taxon>Cucurbiteae</taxon>
        <taxon>Cucurbita</taxon>
    </lineage>
</organism>
<evidence type="ECO:0000313" key="1">
    <source>
        <dbReference type="Proteomes" id="UP000504608"/>
    </source>
</evidence>
<name>A0A6J1I3P6_CUCMA</name>
<dbReference type="RefSeq" id="XP_022971591.1">
    <property type="nucleotide sequence ID" value="XM_023115823.1"/>
</dbReference>